<gene>
    <name evidence="1" type="ORF">LCGC14_2955160</name>
</gene>
<protein>
    <submittedName>
        <fullName evidence="1">Uncharacterized protein</fullName>
    </submittedName>
</protein>
<evidence type="ECO:0000313" key="1">
    <source>
        <dbReference type="EMBL" id="KKK67330.1"/>
    </source>
</evidence>
<accession>A0A0F8Y165</accession>
<comment type="caution">
    <text evidence="1">The sequence shown here is derived from an EMBL/GenBank/DDBJ whole genome shotgun (WGS) entry which is preliminary data.</text>
</comment>
<name>A0A0F8Y165_9ZZZZ</name>
<proteinExistence type="predicted"/>
<dbReference type="AlphaFoldDB" id="A0A0F8Y165"/>
<reference evidence="1" key="1">
    <citation type="journal article" date="2015" name="Nature">
        <title>Complex archaea that bridge the gap between prokaryotes and eukaryotes.</title>
        <authorList>
            <person name="Spang A."/>
            <person name="Saw J.H."/>
            <person name="Jorgensen S.L."/>
            <person name="Zaremba-Niedzwiedzka K."/>
            <person name="Martijn J."/>
            <person name="Lind A.E."/>
            <person name="van Eijk R."/>
            <person name="Schleper C."/>
            <person name="Guy L."/>
            <person name="Ettema T.J."/>
        </authorList>
    </citation>
    <scope>NUCLEOTIDE SEQUENCE</scope>
</reference>
<organism evidence="1">
    <name type="scientific">marine sediment metagenome</name>
    <dbReference type="NCBI Taxonomy" id="412755"/>
    <lineage>
        <taxon>unclassified sequences</taxon>
        <taxon>metagenomes</taxon>
        <taxon>ecological metagenomes</taxon>
    </lineage>
</organism>
<dbReference type="EMBL" id="LAZR01059666">
    <property type="protein sequence ID" value="KKK67330.1"/>
    <property type="molecule type" value="Genomic_DNA"/>
</dbReference>
<sequence>MEVQYHQWIKLDTIKVKLEKGQKNTYAWEITYEGEDTKQVMDRISEMDAELRRKFEVKDES</sequence>